<organism evidence="9 10">
    <name type="scientific">Aspergillus granulosus</name>
    <dbReference type="NCBI Taxonomy" id="176169"/>
    <lineage>
        <taxon>Eukaryota</taxon>
        <taxon>Fungi</taxon>
        <taxon>Dikarya</taxon>
        <taxon>Ascomycota</taxon>
        <taxon>Pezizomycotina</taxon>
        <taxon>Eurotiomycetes</taxon>
        <taxon>Eurotiomycetidae</taxon>
        <taxon>Eurotiales</taxon>
        <taxon>Aspergillaceae</taxon>
        <taxon>Aspergillus</taxon>
        <taxon>Aspergillus subgen. Nidulantes</taxon>
    </lineage>
</organism>
<feature type="transmembrane region" description="Helical" evidence="7">
    <location>
        <begin position="227"/>
        <end position="245"/>
    </location>
</feature>
<feature type="transmembrane region" description="Helical" evidence="7">
    <location>
        <begin position="105"/>
        <end position="128"/>
    </location>
</feature>
<name>A0ABR4GVF0_9EURO</name>
<evidence type="ECO:0000256" key="2">
    <source>
        <dbReference type="ARBA" id="ARBA00022692"/>
    </source>
</evidence>
<dbReference type="PANTHER" id="PTHR33048:SF167">
    <property type="entry name" value="INTEGRAL MEMBRANE PROTEIN"/>
    <property type="match status" value="1"/>
</dbReference>
<accession>A0ABR4GVF0</accession>
<comment type="caution">
    <text evidence="9">The sequence shown here is derived from an EMBL/GenBank/DDBJ whole genome shotgun (WGS) entry which is preliminary data.</text>
</comment>
<comment type="similarity">
    <text evidence="5">Belongs to the SAT4 family.</text>
</comment>
<feature type="transmembrane region" description="Helical" evidence="7">
    <location>
        <begin position="140"/>
        <end position="161"/>
    </location>
</feature>
<feature type="region of interest" description="Disordered" evidence="6">
    <location>
        <begin position="340"/>
        <end position="368"/>
    </location>
</feature>
<proteinExistence type="inferred from homology"/>
<protein>
    <recommendedName>
        <fullName evidence="8">Rhodopsin domain-containing protein</fullName>
    </recommendedName>
</protein>
<feature type="transmembrane region" description="Helical" evidence="7">
    <location>
        <begin position="196"/>
        <end position="215"/>
    </location>
</feature>
<reference evidence="9 10" key="1">
    <citation type="submission" date="2024-07" db="EMBL/GenBank/DDBJ databases">
        <title>Section-level genome sequencing and comparative genomics of Aspergillus sections Usti and Cavernicolus.</title>
        <authorList>
            <consortium name="Lawrence Berkeley National Laboratory"/>
            <person name="Nybo J.L."/>
            <person name="Vesth T.C."/>
            <person name="Theobald S."/>
            <person name="Frisvad J.C."/>
            <person name="Larsen T.O."/>
            <person name="Kjaerboelling I."/>
            <person name="Rothschild-Mancinelli K."/>
            <person name="Lyhne E.K."/>
            <person name="Kogle M.E."/>
            <person name="Barry K."/>
            <person name="Clum A."/>
            <person name="Na H."/>
            <person name="Ledsgaard L."/>
            <person name="Lin J."/>
            <person name="Lipzen A."/>
            <person name="Kuo A."/>
            <person name="Riley R."/>
            <person name="Mondo S."/>
            <person name="Labutti K."/>
            <person name="Haridas S."/>
            <person name="Pangalinan J."/>
            <person name="Salamov A.A."/>
            <person name="Simmons B.A."/>
            <person name="Magnuson J.K."/>
            <person name="Chen J."/>
            <person name="Drula E."/>
            <person name="Henrissat B."/>
            <person name="Wiebenga A."/>
            <person name="Lubbers R.J."/>
            <person name="Gomes A.C."/>
            <person name="Makela M.R."/>
            <person name="Stajich J."/>
            <person name="Grigoriev I.V."/>
            <person name="Mortensen U.H."/>
            <person name="De Vries R.P."/>
            <person name="Baker S.E."/>
            <person name="Andersen M.R."/>
        </authorList>
    </citation>
    <scope>NUCLEOTIDE SEQUENCE [LARGE SCALE GENOMIC DNA]</scope>
    <source>
        <strain evidence="9 10">CBS 588.65</strain>
    </source>
</reference>
<evidence type="ECO:0000256" key="5">
    <source>
        <dbReference type="ARBA" id="ARBA00038359"/>
    </source>
</evidence>
<evidence type="ECO:0000256" key="6">
    <source>
        <dbReference type="SAM" id="MobiDB-lite"/>
    </source>
</evidence>
<evidence type="ECO:0000256" key="1">
    <source>
        <dbReference type="ARBA" id="ARBA00004141"/>
    </source>
</evidence>
<keyword evidence="3 7" id="KW-1133">Transmembrane helix</keyword>
<comment type="subcellular location">
    <subcellularLocation>
        <location evidence="1">Membrane</location>
        <topology evidence="1">Multi-pass membrane protein</topology>
    </subcellularLocation>
</comment>
<dbReference type="EMBL" id="JBFXLT010000155">
    <property type="protein sequence ID" value="KAL2802986.1"/>
    <property type="molecule type" value="Genomic_DNA"/>
</dbReference>
<evidence type="ECO:0000256" key="7">
    <source>
        <dbReference type="SAM" id="Phobius"/>
    </source>
</evidence>
<feature type="domain" description="Rhodopsin" evidence="8">
    <location>
        <begin position="44"/>
        <end position="288"/>
    </location>
</feature>
<evidence type="ECO:0000256" key="4">
    <source>
        <dbReference type="ARBA" id="ARBA00023136"/>
    </source>
</evidence>
<keyword evidence="10" id="KW-1185">Reference proteome</keyword>
<dbReference type="Proteomes" id="UP001610334">
    <property type="component" value="Unassembled WGS sequence"/>
</dbReference>
<keyword evidence="4 7" id="KW-0472">Membrane</keyword>
<keyword evidence="2 7" id="KW-0812">Transmembrane</keyword>
<evidence type="ECO:0000256" key="3">
    <source>
        <dbReference type="ARBA" id="ARBA00022989"/>
    </source>
</evidence>
<feature type="region of interest" description="Disordered" evidence="6">
    <location>
        <begin position="380"/>
        <end position="400"/>
    </location>
</feature>
<evidence type="ECO:0000313" key="10">
    <source>
        <dbReference type="Proteomes" id="UP001610334"/>
    </source>
</evidence>
<feature type="transmembrane region" description="Helical" evidence="7">
    <location>
        <begin position="60"/>
        <end position="85"/>
    </location>
</feature>
<evidence type="ECO:0000313" key="9">
    <source>
        <dbReference type="EMBL" id="KAL2802986.1"/>
    </source>
</evidence>
<gene>
    <name evidence="9" type="ORF">BJX63DRAFT_413326</name>
</gene>
<dbReference type="PANTHER" id="PTHR33048">
    <property type="entry name" value="PTH11-LIKE INTEGRAL MEMBRANE PROTEIN (AFU_ORTHOLOGUE AFUA_5G11245)"/>
    <property type="match status" value="1"/>
</dbReference>
<dbReference type="InterPro" id="IPR049326">
    <property type="entry name" value="Rhodopsin_dom_fungi"/>
</dbReference>
<evidence type="ECO:0000259" key="8">
    <source>
        <dbReference type="Pfam" id="PF20684"/>
    </source>
</evidence>
<sequence length="400" mass="44361">MDSSSMPGTQPEIDPATIDFSTNAPKILAITGVLTGLSCLLVVLRCYVRIFVLRRFYTEDYIMVACGLCCLAVQACFVGETRVGMGQFAAAIEFNNTNGKLMQWIWWHALVVVLGISLVKISLGFFLLRFTTQKKWLKWFIIGSLIFLVLFTIASLGTLIFQCLPVRAGWDMEVRGRPGTTCYSFSTYLSIGRFNSAINIITDLLYATLPVFMFYNVQVNRRTKASLMGILGLGYFACGAAIAKAVLQGRVFEEKEVYRESTYHIWNYVELAVGVIAACFPTIKPLVKSIIGGTRSLTSYGRSRKRTGDTYYGPNSHALSAMARSRHDPEEDKYRVQIHATHPSLSGSDGGSEENLARGRKESSINTRIVQTTEVIVHSEDTGDMGSSGIGPRRTVEDRI</sequence>
<dbReference type="Pfam" id="PF20684">
    <property type="entry name" value="Fung_rhodopsin"/>
    <property type="match status" value="1"/>
</dbReference>
<feature type="transmembrane region" description="Helical" evidence="7">
    <location>
        <begin position="27"/>
        <end position="48"/>
    </location>
</feature>
<dbReference type="InterPro" id="IPR052337">
    <property type="entry name" value="SAT4-like"/>
</dbReference>